<name>A0A1H3TPQ2_9MICO</name>
<keyword evidence="1" id="KW-0472">Membrane</keyword>
<keyword evidence="3" id="KW-1185">Reference proteome</keyword>
<gene>
    <name evidence="2" type="ORF">SAMN05216554_4383</name>
</gene>
<accession>A0A1H3TPQ2</accession>
<feature type="transmembrane region" description="Helical" evidence="1">
    <location>
        <begin position="77"/>
        <end position="100"/>
    </location>
</feature>
<dbReference type="OrthoDB" id="5123577at2"/>
<evidence type="ECO:0000313" key="3">
    <source>
        <dbReference type="Proteomes" id="UP000198891"/>
    </source>
</evidence>
<dbReference type="EMBL" id="FNPZ01000007">
    <property type="protein sequence ID" value="SDZ52252.1"/>
    <property type="molecule type" value="Genomic_DNA"/>
</dbReference>
<keyword evidence="1" id="KW-0812">Transmembrane</keyword>
<dbReference type="RefSeq" id="WP_092557848.1">
    <property type="nucleotide sequence ID" value="NZ_FNPZ01000007.1"/>
</dbReference>
<dbReference type="AlphaFoldDB" id="A0A1H3TPQ2"/>
<protein>
    <submittedName>
        <fullName evidence="2">Uncharacterized protein</fullName>
    </submittedName>
</protein>
<feature type="transmembrane region" description="Helical" evidence="1">
    <location>
        <begin position="21"/>
        <end position="40"/>
    </location>
</feature>
<organism evidence="2 3">
    <name type="scientific">Herbiconiux ginsengi</name>
    <dbReference type="NCBI Taxonomy" id="381665"/>
    <lineage>
        <taxon>Bacteria</taxon>
        <taxon>Bacillati</taxon>
        <taxon>Actinomycetota</taxon>
        <taxon>Actinomycetes</taxon>
        <taxon>Micrococcales</taxon>
        <taxon>Microbacteriaceae</taxon>
        <taxon>Herbiconiux</taxon>
    </lineage>
</organism>
<sequence length="105" mass="11040">MDDDPTKVTNQPALTTSTGRIWLILGAVMAAIAVVLLWALQQVNSTGVAIVGIVVILLLYVAMVEVRLLVHGGRLRLILMAVCFGAIAAVALVCVMVIGMSQIPS</sequence>
<feature type="transmembrane region" description="Helical" evidence="1">
    <location>
        <begin position="46"/>
        <end position="70"/>
    </location>
</feature>
<evidence type="ECO:0000256" key="1">
    <source>
        <dbReference type="SAM" id="Phobius"/>
    </source>
</evidence>
<evidence type="ECO:0000313" key="2">
    <source>
        <dbReference type="EMBL" id="SDZ52252.1"/>
    </source>
</evidence>
<dbReference type="STRING" id="381665.SAMN05216554_4383"/>
<proteinExistence type="predicted"/>
<dbReference type="Proteomes" id="UP000198891">
    <property type="component" value="Unassembled WGS sequence"/>
</dbReference>
<reference evidence="2 3" key="1">
    <citation type="submission" date="2016-10" db="EMBL/GenBank/DDBJ databases">
        <authorList>
            <person name="de Groot N.N."/>
        </authorList>
    </citation>
    <scope>NUCLEOTIDE SEQUENCE [LARGE SCALE GENOMIC DNA]</scope>
    <source>
        <strain evidence="2 3">CGMCC 4.3491</strain>
    </source>
</reference>
<keyword evidence="1" id="KW-1133">Transmembrane helix</keyword>